<name>A0A1H0KCH8_9ACTN</name>
<evidence type="ECO:0000313" key="5">
    <source>
        <dbReference type="Proteomes" id="UP000198741"/>
    </source>
</evidence>
<proteinExistence type="predicted"/>
<accession>A0A1H0KCH8</accession>
<sequence>MNFRTIPDDGQPLKVVLVGVGGMGQAWLRAIEGCPEVELVGLVDLNVAAAQAIADGLDRRVTVGADAVAVAAISGGQAVIDVTVPVAHHPVTTASLFAGLPVLGEKPVASTVAQGLSLAAASEITGELFMVSQSRRYNDQLWEFKEQIAAIGPAGVLTTEFFKAPHFGGFRDEMDHPLLLDMAVHQLDSARYLLGGDPISVYCEEYNPSWSWYRGDAGCTAIFEMAGGARYVFTGSWCSPGLETSWNGSWRASGEHGSALWNGDQAPEVEALGSTQPIAGARPLGDGIDGSLREFVHALRTGETPMGEVHENVYSLAMVEAAIESGRRRARVVLADVMTAALDTALETEAREDVSVVLKSWQASGGYRG</sequence>
<dbReference type="EMBL" id="LT629710">
    <property type="protein sequence ID" value="SDO53634.1"/>
    <property type="molecule type" value="Genomic_DNA"/>
</dbReference>
<evidence type="ECO:0000259" key="3">
    <source>
        <dbReference type="Pfam" id="PF22725"/>
    </source>
</evidence>
<gene>
    <name evidence="4" type="ORF">SAMN04515671_1255</name>
</gene>
<keyword evidence="5" id="KW-1185">Reference proteome</keyword>
<keyword evidence="1" id="KW-0560">Oxidoreductase</keyword>
<dbReference type="SUPFAM" id="SSF55347">
    <property type="entry name" value="Glyceraldehyde-3-phosphate dehydrogenase-like, C-terminal domain"/>
    <property type="match status" value="1"/>
</dbReference>
<feature type="domain" description="Gfo/Idh/MocA-like oxidoreductase N-terminal" evidence="2">
    <location>
        <begin position="13"/>
        <end position="131"/>
    </location>
</feature>
<organism evidence="4 5">
    <name type="scientific">Nakamurella panacisegetis</name>
    <dbReference type="NCBI Taxonomy" id="1090615"/>
    <lineage>
        <taxon>Bacteria</taxon>
        <taxon>Bacillati</taxon>
        <taxon>Actinomycetota</taxon>
        <taxon>Actinomycetes</taxon>
        <taxon>Nakamurellales</taxon>
        <taxon>Nakamurellaceae</taxon>
        <taxon>Nakamurella</taxon>
    </lineage>
</organism>
<dbReference type="PANTHER" id="PTHR43818:SF11">
    <property type="entry name" value="BCDNA.GH03377"/>
    <property type="match status" value="1"/>
</dbReference>
<dbReference type="Gene3D" id="3.30.360.10">
    <property type="entry name" value="Dihydrodipicolinate Reductase, domain 2"/>
    <property type="match status" value="1"/>
</dbReference>
<dbReference type="GO" id="GO:0016491">
    <property type="term" value="F:oxidoreductase activity"/>
    <property type="evidence" value="ECO:0007669"/>
    <property type="project" value="UniProtKB-KW"/>
</dbReference>
<dbReference type="Proteomes" id="UP000198741">
    <property type="component" value="Chromosome I"/>
</dbReference>
<evidence type="ECO:0000313" key="4">
    <source>
        <dbReference type="EMBL" id="SDO53634.1"/>
    </source>
</evidence>
<dbReference type="Pfam" id="PF01408">
    <property type="entry name" value="GFO_IDH_MocA"/>
    <property type="match status" value="1"/>
</dbReference>
<protein>
    <submittedName>
        <fullName evidence="4">Predicted dehydrogenase</fullName>
    </submittedName>
</protein>
<dbReference type="STRING" id="1090615.SAMN04515671_1255"/>
<dbReference type="PANTHER" id="PTHR43818">
    <property type="entry name" value="BCDNA.GH03377"/>
    <property type="match status" value="1"/>
</dbReference>
<evidence type="ECO:0000256" key="1">
    <source>
        <dbReference type="ARBA" id="ARBA00023002"/>
    </source>
</evidence>
<dbReference type="OrthoDB" id="9800252at2"/>
<dbReference type="Gene3D" id="3.40.50.720">
    <property type="entry name" value="NAD(P)-binding Rossmann-like Domain"/>
    <property type="match status" value="1"/>
</dbReference>
<dbReference type="InterPro" id="IPR050463">
    <property type="entry name" value="Gfo/Idh/MocA_oxidrdct_glycsds"/>
</dbReference>
<reference evidence="4 5" key="1">
    <citation type="submission" date="2016-10" db="EMBL/GenBank/DDBJ databases">
        <authorList>
            <person name="de Groot N.N."/>
        </authorList>
    </citation>
    <scope>NUCLEOTIDE SEQUENCE [LARGE SCALE GENOMIC DNA]</scope>
    <source>
        <strain evidence="5">P4-7,KCTC 19426,CECT 7604</strain>
    </source>
</reference>
<dbReference type="AlphaFoldDB" id="A0A1H0KCH8"/>
<dbReference type="GO" id="GO:0000166">
    <property type="term" value="F:nucleotide binding"/>
    <property type="evidence" value="ECO:0007669"/>
    <property type="project" value="InterPro"/>
</dbReference>
<feature type="domain" description="GFO/IDH/MocA-like oxidoreductase" evidence="3">
    <location>
        <begin position="175"/>
        <end position="259"/>
    </location>
</feature>
<dbReference type="SUPFAM" id="SSF51735">
    <property type="entry name" value="NAD(P)-binding Rossmann-fold domains"/>
    <property type="match status" value="1"/>
</dbReference>
<dbReference type="InterPro" id="IPR036291">
    <property type="entry name" value="NAD(P)-bd_dom_sf"/>
</dbReference>
<dbReference type="RefSeq" id="WP_090475152.1">
    <property type="nucleotide sequence ID" value="NZ_LT629710.1"/>
</dbReference>
<dbReference type="InterPro" id="IPR000683">
    <property type="entry name" value="Gfo/Idh/MocA-like_OxRdtase_N"/>
</dbReference>
<dbReference type="InterPro" id="IPR055170">
    <property type="entry name" value="GFO_IDH_MocA-like_dom"/>
</dbReference>
<evidence type="ECO:0000259" key="2">
    <source>
        <dbReference type="Pfam" id="PF01408"/>
    </source>
</evidence>
<dbReference type="Pfam" id="PF22725">
    <property type="entry name" value="GFO_IDH_MocA_C3"/>
    <property type="match status" value="1"/>
</dbReference>